<evidence type="ECO:0000313" key="2">
    <source>
        <dbReference type="Proteomes" id="UP000482155"/>
    </source>
</evidence>
<reference evidence="1 2" key="1">
    <citation type="submission" date="2020-02" db="EMBL/GenBank/DDBJ databases">
        <authorList>
            <person name="Kim M.K."/>
        </authorList>
    </citation>
    <scope>NUCLEOTIDE SEQUENCE [LARGE SCALE GENOMIC DNA]</scope>
    <source>
        <strain evidence="1 2">17J57-3</strain>
    </source>
</reference>
<dbReference type="RefSeq" id="WP_163968014.1">
    <property type="nucleotide sequence ID" value="NZ_JAAIVB010000078.1"/>
</dbReference>
<evidence type="ECO:0000313" key="1">
    <source>
        <dbReference type="EMBL" id="NEX64095.1"/>
    </source>
</evidence>
<dbReference type="Proteomes" id="UP000482155">
    <property type="component" value="Unassembled WGS sequence"/>
</dbReference>
<name>A0A6B3SX51_9BURK</name>
<protein>
    <recommendedName>
        <fullName evidence="3">STAS/SEC14 domain-containing protein</fullName>
    </recommendedName>
</protein>
<keyword evidence="2" id="KW-1185">Reference proteome</keyword>
<comment type="caution">
    <text evidence="1">The sequence shown here is derived from an EMBL/GenBank/DDBJ whole genome shotgun (WGS) entry which is preliminary data.</text>
</comment>
<sequence>MLNVLPCRRVDSGLHSSAFPTPGMICDMARQAAARKSGYRRLRWNWLDREGEPDYAARRQPHSNSNVLSHRLSFAEVLFLENGIVETIVDNGIEISRQMLDEWAQFLKKYHPHPPLVLVHKLHSYSYSFAAQLRVGELDFVRAVAVVNASKFSNITSQSVLSMLPFGPPWPVRFFQGRAEALDWLGKYSE</sequence>
<evidence type="ECO:0008006" key="3">
    <source>
        <dbReference type="Google" id="ProtNLM"/>
    </source>
</evidence>
<dbReference type="EMBL" id="JAAIVB010000078">
    <property type="protein sequence ID" value="NEX64095.1"/>
    <property type="molecule type" value="Genomic_DNA"/>
</dbReference>
<organism evidence="1 2">
    <name type="scientific">Noviherbaspirillum galbum</name>
    <dbReference type="NCBI Taxonomy" id="2709383"/>
    <lineage>
        <taxon>Bacteria</taxon>
        <taxon>Pseudomonadati</taxon>
        <taxon>Pseudomonadota</taxon>
        <taxon>Betaproteobacteria</taxon>
        <taxon>Burkholderiales</taxon>
        <taxon>Oxalobacteraceae</taxon>
        <taxon>Noviherbaspirillum</taxon>
    </lineage>
</organism>
<proteinExistence type="predicted"/>
<dbReference type="Gene3D" id="3.40.970.30">
    <property type="entry name" value="yp_829618.1 like domains"/>
    <property type="match status" value="1"/>
</dbReference>
<dbReference type="AlphaFoldDB" id="A0A6B3SX51"/>
<accession>A0A6B3SX51</accession>
<gene>
    <name evidence="1" type="ORF">G3574_23680</name>
</gene>